<proteinExistence type="predicted"/>
<name>A0ABR0WAN8_REHGL</name>
<keyword evidence="2" id="KW-1185">Reference proteome</keyword>
<gene>
    <name evidence="1" type="ORF">DH2020_021516</name>
</gene>
<dbReference type="PANTHER" id="PTHR36374:SF1">
    <property type="entry name" value="OS01G0969000 PROTEIN"/>
    <property type="match status" value="1"/>
</dbReference>
<evidence type="ECO:0000313" key="2">
    <source>
        <dbReference type="Proteomes" id="UP001318860"/>
    </source>
</evidence>
<evidence type="ECO:0000313" key="1">
    <source>
        <dbReference type="EMBL" id="KAK6144696.1"/>
    </source>
</evidence>
<reference evidence="1 2" key="1">
    <citation type="journal article" date="2021" name="Comput. Struct. Biotechnol. J.">
        <title>De novo genome assembly of the potent medicinal plant Rehmannia glutinosa using nanopore technology.</title>
        <authorList>
            <person name="Ma L."/>
            <person name="Dong C."/>
            <person name="Song C."/>
            <person name="Wang X."/>
            <person name="Zheng X."/>
            <person name="Niu Y."/>
            <person name="Chen S."/>
            <person name="Feng W."/>
        </authorList>
    </citation>
    <scope>NUCLEOTIDE SEQUENCE [LARGE SCALE GENOMIC DNA]</scope>
    <source>
        <strain evidence="1">DH-2019</strain>
    </source>
</reference>
<dbReference type="PANTHER" id="PTHR36374">
    <property type="entry name" value="OS01G0969000 PROTEIN"/>
    <property type="match status" value="1"/>
</dbReference>
<protein>
    <submittedName>
        <fullName evidence="1">Uncharacterized protein</fullName>
    </submittedName>
</protein>
<dbReference type="Proteomes" id="UP001318860">
    <property type="component" value="Unassembled WGS sequence"/>
</dbReference>
<organism evidence="1 2">
    <name type="scientific">Rehmannia glutinosa</name>
    <name type="common">Chinese foxglove</name>
    <dbReference type="NCBI Taxonomy" id="99300"/>
    <lineage>
        <taxon>Eukaryota</taxon>
        <taxon>Viridiplantae</taxon>
        <taxon>Streptophyta</taxon>
        <taxon>Embryophyta</taxon>
        <taxon>Tracheophyta</taxon>
        <taxon>Spermatophyta</taxon>
        <taxon>Magnoliopsida</taxon>
        <taxon>eudicotyledons</taxon>
        <taxon>Gunneridae</taxon>
        <taxon>Pentapetalae</taxon>
        <taxon>asterids</taxon>
        <taxon>lamiids</taxon>
        <taxon>Lamiales</taxon>
        <taxon>Orobanchaceae</taxon>
        <taxon>Rehmannieae</taxon>
        <taxon>Rehmannia</taxon>
    </lineage>
</organism>
<accession>A0ABR0WAN8</accession>
<sequence length="102" mass="11545">MGDLKNSVHPEEEKDKNPIIVFFSNLLGAIKLPFPPKKENGAEIEPPAASPQAEKSIKIKPAEAVDEGLCYWGFFILRWAWTRWNERKGPKKPDDQPPPAHD</sequence>
<dbReference type="EMBL" id="JABTTQ020000012">
    <property type="protein sequence ID" value="KAK6144696.1"/>
    <property type="molecule type" value="Genomic_DNA"/>
</dbReference>
<comment type="caution">
    <text evidence="1">The sequence shown here is derived from an EMBL/GenBank/DDBJ whole genome shotgun (WGS) entry which is preliminary data.</text>
</comment>